<protein>
    <submittedName>
        <fullName evidence="1">Uncharacterized protein</fullName>
    </submittedName>
</protein>
<name>M7NJ86_9BACT</name>
<proteinExistence type="predicted"/>
<comment type="caution">
    <text evidence="1">The sequence shown here is derived from an EMBL/GenBank/DDBJ whole genome shotgun (WGS) entry which is preliminary data.</text>
</comment>
<dbReference type="AlphaFoldDB" id="M7NJ86"/>
<evidence type="ECO:0000313" key="1">
    <source>
        <dbReference type="EMBL" id="EMR01830.1"/>
    </source>
</evidence>
<reference evidence="1 2" key="1">
    <citation type="journal article" date="2013" name="Genome Announc.">
        <title>Draft Genome Sequence of Cesiribacter andamanensis Strain AMV16T, Isolated from a Soil Sample from a Mud Volcano in the Andaman Islands, India.</title>
        <authorList>
            <person name="Shivaji S."/>
            <person name="Ara S."/>
            <person name="Begum Z."/>
            <person name="Srinivas T.N."/>
            <person name="Singh A."/>
            <person name="Kumar Pinnaka A."/>
        </authorList>
    </citation>
    <scope>NUCLEOTIDE SEQUENCE [LARGE SCALE GENOMIC DNA]</scope>
    <source>
        <strain evidence="1 2">AMV16</strain>
    </source>
</reference>
<organism evidence="1 2">
    <name type="scientific">Cesiribacter andamanensis AMV16</name>
    <dbReference type="NCBI Taxonomy" id="1279009"/>
    <lineage>
        <taxon>Bacteria</taxon>
        <taxon>Pseudomonadati</taxon>
        <taxon>Bacteroidota</taxon>
        <taxon>Cytophagia</taxon>
        <taxon>Cytophagales</taxon>
        <taxon>Cesiribacteraceae</taxon>
        <taxon>Cesiribacter</taxon>
    </lineage>
</organism>
<sequence length="60" mass="6838">MRMYPFFQLTTRLSLLLFLLLLLKPGERTAQASLGLAYPWQQVVTAPLQQPLVHLLRASS</sequence>
<dbReference type="EMBL" id="AODQ01000087">
    <property type="protein sequence ID" value="EMR01830.1"/>
    <property type="molecule type" value="Genomic_DNA"/>
</dbReference>
<gene>
    <name evidence="1" type="ORF">ADICEAN_03026</name>
</gene>
<evidence type="ECO:0000313" key="2">
    <source>
        <dbReference type="Proteomes" id="UP000011910"/>
    </source>
</evidence>
<accession>M7NJ86</accession>
<dbReference type="Proteomes" id="UP000011910">
    <property type="component" value="Unassembled WGS sequence"/>
</dbReference>
<keyword evidence="2" id="KW-1185">Reference proteome</keyword>